<dbReference type="PANTHER" id="PTHR32179:SF3">
    <property type="entry name" value="NICOTINATE-NUCLEOTIDE PYROPHOSPHORYLASE [CARBOXYLATING]"/>
    <property type="match status" value="1"/>
</dbReference>
<evidence type="ECO:0000256" key="8">
    <source>
        <dbReference type="ARBA" id="ARBA00033102"/>
    </source>
</evidence>
<dbReference type="InterPro" id="IPR004393">
    <property type="entry name" value="NadC"/>
</dbReference>
<evidence type="ECO:0000313" key="12">
    <source>
        <dbReference type="EMBL" id="MFC6674160.1"/>
    </source>
</evidence>
<evidence type="ECO:0000259" key="11">
    <source>
        <dbReference type="Pfam" id="PF02749"/>
    </source>
</evidence>
<dbReference type="PANTHER" id="PTHR32179">
    <property type="entry name" value="NICOTINATE-NUCLEOTIDE PYROPHOSPHORYLASE [CARBOXYLATING]"/>
    <property type="match status" value="1"/>
</dbReference>
<evidence type="ECO:0000256" key="5">
    <source>
        <dbReference type="ARBA" id="ARBA00022642"/>
    </source>
</evidence>
<keyword evidence="6 9" id="KW-0328">Glycosyltransferase</keyword>
<keyword evidence="5" id="KW-0662">Pyridine nucleotide biosynthesis</keyword>
<dbReference type="InterPro" id="IPR036068">
    <property type="entry name" value="Nicotinate_pribotase-like_C"/>
</dbReference>
<proteinExistence type="inferred from homology"/>
<dbReference type="Pfam" id="PF02749">
    <property type="entry name" value="QRPTase_N"/>
    <property type="match status" value="1"/>
</dbReference>
<evidence type="ECO:0000256" key="6">
    <source>
        <dbReference type="ARBA" id="ARBA00022676"/>
    </source>
</evidence>
<dbReference type="SUPFAM" id="SSF54675">
    <property type="entry name" value="Nicotinate/Quinolinate PRTase N-terminal domain-like"/>
    <property type="match status" value="1"/>
</dbReference>
<dbReference type="InterPro" id="IPR027277">
    <property type="entry name" value="NadC/ModD"/>
</dbReference>
<dbReference type="InterPro" id="IPR002638">
    <property type="entry name" value="Quinolinate_PRibosylTrfase_C"/>
</dbReference>
<comment type="function">
    <text evidence="1">Involved in the catabolism of quinolinic acid (QA).</text>
</comment>
<dbReference type="InterPro" id="IPR037128">
    <property type="entry name" value="Quinolinate_PRibosylTase_N_sf"/>
</dbReference>
<dbReference type="GO" id="GO:0004514">
    <property type="term" value="F:nicotinate-nucleotide diphosphorylase (carboxylating) activity"/>
    <property type="evidence" value="ECO:0007669"/>
    <property type="project" value="UniProtKB-EC"/>
</dbReference>
<name>A0ABW2A9P7_9GAMM</name>
<dbReference type="Gene3D" id="3.20.20.70">
    <property type="entry name" value="Aldolase class I"/>
    <property type="match status" value="1"/>
</dbReference>
<keyword evidence="7 9" id="KW-0808">Transferase</keyword>
<evidence type="ECO:0000256" key="7">
    <source>
        <dbReference type="ARBA" id="ARBA00022679"/>
    </source>
</evidence>
<dbReference type="Gene3D" id="3.90.1170.20">
    <property type="entry name" value="Quinolinate phosphoribosyl transferase, N-terminal domain"/>
    <property type="match status" value="1"/>
</dbReference>
<evidence type="ECO:0000256" key="9">
    <source>
        <dbReference type="PIRNR" id="PIRNR006250"/>
    </source>
</evidence>
<sequence length="287" mass="30615">MYSIDPTALRMAITDNVTRALTEDIGDGDINAALIQADSLAEATIITRQDAVFCGRAWADEVFRQIDPTVRLDWKLADGDRMTASDTLVTISGSARALLSGERTALNFLQLLSGTATRTDGFARQVADTGVQLLDTRKTLPGLRQAQKYAVSCGGGHNHRMGLYDAFLIKENHIAACGGLAQAVEAARKLAPGKLVEVETETLDELEQALAAGADVIMLDNFSIEDTSIAVNRSRGKARIEASGGINNDTLTAIAATGVDFISMGSLTKDVTAIDLSMRLQLTNDRA</sequence>
<reference evidence="13" key="1">
    <citation type="journal article" date="2019" name="Int. J. Syst. Evol. Microbiol.">
        <title>The Global Catalogue of Microorganisms (GCM) 10K type strain sequencing project: providing services to taxonomists for standard genome sequencing and annotation.</title>
        <authorList>
            <consortium name="The Broad Institute Genomics Platform"/>
            <consortium name="The Broad Institute Genome Sequencing Center for Infectious Disease"/>
            <person name="Wu L."/>
            <person name="Ma J."/>
        </authorList>
    </citation>
    <scope>NUCLEOTIDE SEQUENCE [LARGE SCALE GENOMIC DNA]</scope>
    <source>
        <strain evidence="13">NBRC 111756</strain>
    </source>
</reference>
<comment type="pathway">
    <text evidence="2">Cofactor biosynthesis; NAD(+) biosynthesis; nicotinate D-ribonucleotide from quinolinate: step 1/1.</text>
</comment>
<comment type="similarity">
    <text evidence="3 9">Belongs to the NadC/ModD family.</text>
</comment>
<feature type="domain" description="Quinolinate phosphoribosyl transferase N-terminal" evidence="11">
    <location>
        <begin position="33"/>
        <end position="113"/>
    </location>
</feature>
<keyword evidence="13" id="KW-1185">Reference proteome</keyword>
<dbReference type="NCBIfam" id="TIGR00078">
    <property type="entry name" value="nadC"/>
    <property type="match status" value="1"/>
</dbReference>
<evidence type="ECO:0000256" key="2">
    <source>
        <dbReference type="ARBA" id="ARBA00004893"/>
    </source>
</evidence>
<dbReference type="Pfam" id="PF01729">
    <property type="entry name" value="QRPTase_C"/>
    <property type="match status" value="1"/>
</dbReference>
<dbReference type="InterPro" id="IPR013785">
    <property type="entry name" value="Aldolase_TIM"/>
</dbReference>
<feature type="domain" description="Quinolinate phosphoribosyl transferase C-terminal" evidence="10">
    <location>
        <begin position="116"/>
        <end position="279"/>
    </location>
</feature>
<organism evidence="12 13">
    <name type="scientific">Marinobacterium aestuariivivens</name>
    <dbReference type="NCBI Taxonomy" id="1698799"/>
    <lineage>
        <taxon>Bacteria</taxon>
        <taxon>Pseudomonadati</taxon>
        <taxon>Pseudomonadota</taxon>
        <taxon>Gammaproteobacteria</taxon>
        <taxon>Oceanospirillales</taxon>
        <taxon>Oceanospirillaceae</taxon>
        <taxon>Marinobacterium</taxon>
    </lineage>
</organism>
<dbReference type="CDD" id="cd01572">
    <property type="entry name" value="QPRTase"/>
    <property type="match status" value="1"/>
</dbReference>
<evidence type="ECO:0000313" key="13">
    <source>
        <dbReference type="Proteomes" id="UP001596422"/>
    </source>
</evidence>
<comment type="caution">
    <text evidence="12">The sequence shown here is derived from an EMBL/GenBank/DDBJ whole genome shotgun (WGS) entry which is preliminary data.</text>
</comment>
<gene>
    <name evidence="12" type="primary">nadC</name>
    <name evidence="12" type="ORF">ACFQDL_31690</name>
</gene>
<dbReference type="EC" id="2.4.2.19" evidence="4"/>
<dbReference type="SUPFAM" id="SSF51690">
    <property type="entry name" value="Nicotinate/Quinolinate PRTase C-terminal domain-like"/>
    <property type="match status" value="1"/>
</dbReference>
<accession>A0ABW2A9P7</accession>
<dbReference type="Proteomes" id="UP001596422">
    <property type="component" value="Unassembled WGS sequence"/>
</dbReference>
<evidence type="ECO:0000256" key="1">
    <source>
        <dbReference type="ARBA" id="ARBA00003237"/>
    </source>
</evidence>
<evidence type="ECO:0000256" key="4">
    <source>
        <dbReference type="ARBA" id="ARBA00011944"/>
    </source>
</evidence>
<dbReference type="InterPro" id="IPR022412">
    <property type="entry name" value="Quinolinate_PRibosylTrfase_N"/>
</dbReference>
<dbReference type="RefSeq" id="WP_379913866.1">
    <property type="nucleotide sequence ID" value="NZ_JBHSWE010000002.1"/>
</dbReference>
<dbReference type="EMBL" id="JBHSWE010000002">
    <property type="protein sequence ID" value="MFC6674160.1"/>
    <property type="molecule type" value="Genomic_DNA"/>
</dbReference>
<evidence type="ECO:0000259" key="10">
    <source>
        <dbReference type="Pfam" id="PF01729"/>
    </source>
</evidence>
<dbReference type="PIRSF" id="PIRSF006250">
    <property type="entry name" value="NadC_ModD"/>
    <property type="match status" value="1"/>
</dbReference>
<protein>
    <recommendedName>
        <fullName evidence="4">nicotinate-nucleotide diphosphorylase (carboxylating)</fullName>
        <ecNumber evidence="4">2.4.2.19</ecNumber>
    </recommendedName>
    <alternativeName>
        <fullName evidence="8">Quinolinate phosphoribosyltransferase [decarboxylating]</fullName>
    </alternativeName>
</protein>
<evidence type="ECO:0000256" key="3">
    <source>
        <dbReference type="ARBA" id="ARBA00009400"/>
    </source>
</evidence>